<reference evidence="1 2" key="1">
    <citation type="journal article" date="2019" name="Sci. Rep.">
        <title>Orb-weaving spider Araneus ventricosus genome elucidates the spidroin gene catalogue.</title>
        <authorList>
            <person name="Kono N."/>
            <person name="Nakamura H."/>
            <person name="Ohtoshi R."/>
            <person name="Moran D.A.P."/>
            <person name="Shinohara A."/>
            <person name="Yoshida Y."/>
            <person name="Fujiwara M."/>
            <person name="Mori M."/>
            <person name="Tomita M."/>
            <person name="Arakawa K."/>
        </authorList>
    </citation>
    <scope>NUCLEOTIDE SEQUENCE [LARGE SCALE GENOMIC DNA]</scope>
</reference>
<dbReference type="AlphaFoldDB" id="A0A4Y2AJH2"/>
<dbReference type="PANTHER" id="PTHR45749">
    <property type="match status" value="1"/>
</dbReference>
<organism evidence="1 2">
    <name type="scientific">Araneus ventricosus</name>
    <name type="common">Orbweaver spider</name>
    <name type="synonym">Epeira ventricosa</name>
    <dbReference type="NCBI Taxonomy" id="182803"/>
    <lineage>
        <taxon>Eukaryota</taxon>
        <taxon>Metazoa</taxon>
        <taxon>Ecdysozoa</taxon>
        <taxon>Arthropoda</taxon>
        <taxon>Chelicerata</taxon>
        <taxon>Arachnida</taxon>
        <taxon>Araneae</taxon>
        <taxon>Araneomorphae</taxon>
        <taxon>Entelegynae</taxon>
        <taxon>Araneoidea</taxon>
        <taxon>Araneidae</taxon>
        <taxon>Araneus</taxon>
    </lineage>
</organism>
<dbReference type="Proteomes" id="UP000499080">
    <property type="component" value="Unassembled WGS sequence"/>
</dbReference>
<sequence>MTGVHPGIQARICQLNSKALFVLCTNHSLSLFEVHSFATVPLCGTFWGTLESLHVFFSGSTHILTILLINVEVTVKRLSETRYSAHYKAVRPVFKCFKKNVDAIEEVCYASETIETRGAAQTLLPAMCDFSFLCFLYLWSNVLKEVNHIQKYLKILGISFEKFVIKMRSLKFFFKDKKK</sequence>
<dbReference type="OrthoDB" id="10063284at2759"/>
<evidence type="ECO:0000313" key="2">
    <source>
        <dbReference type="Proteomes" id="UP000499080"/>
    </source>
</evidence>
<proteinExistence type="predicted"/>
<accession>A0A4Y2AJH2</accession>
<dbReference type="EMBL" id="BGPR01000018">
    <property type="protein sequence ID" value="GBL79094.1"/>
    <property type="molecule type" value="Genomic_DNA"/>
</dbReference>
<keyword evidence="2" id="KW-1185">Reference proteome</keyword>
<evidence type="ECO:0000313" key="1">
    <source>
        <dbReference type="EMBL" id="GBL79094.1"/>
    </source>
</evidence>
<protein>
    <submittedName>
        <fullName evidence="1">Uncharacterized protein</fullName>
    </submittedName>
</protein>
<name>A0A4Y2AJH2_ARAVE</name>
<dbReference type="PANTHER" id="PTHR45749:SF21">
    <property type="entry name" value="DUF4371 DOMAIN-CONTAINING PROTEIN"/>
    <property type="match status" value="1"/>
</dbReference>
<comment type="caution">
    <text evidence="1">The sequence shown here is derived from an EMBL/GenBank/DDBJ whole genome shotgun (WGS) entry which is preliminary data.</text>
</comment>
<gene>
    <name evidence="1" type="ORF">AVEN_92351_1</name>
</gene>